<keyword evidence="3" id="KW-1015">Disulfide bond</keyword>
<evidence type="ECO:0000256" key="1">
    <source>
        <dbReference type="ARBA" id="ARBA00022729"/>
    </source>
</evidence>
<dbReference type="InterPro" id="IPR000034">
    <property type="entry name" value="Laminin_IV"/>
</dbReference>
<protein>
    <recommendedName>
        <fullName evidence="5">Laminin IV type A domain-containing protein</fullName>
    </recommendedName>
</protein>
<evidence type="ECO:0000259" key="5">
    <source>
        <dbReference type="PROSITE" id="PS51115"/>
    </source>
</evidence>
<comment type="caution">
    <text evidence="6">The sequence shown here is derived from an EMBL/GenBank/DDBJ whole genome shotgun (WGS) entry which is preliminary data.</text>
</comment>
<dbReference type="AlphaFoldDB" id="A0ABD2W9A4"/>
<dbReference type="Gene3D" id="2.170.300.10">
    <property type="entry name" value="Tie2 ligand-binding domain superfamily"/>
    <property type="match status" value="1"/>
</dbReference>
<evidence type="ECO:0000256" key="2">
    <source>
        <dbReference type="ARBA" id="ARBA00022737"/>
    </source>
</evidence>
<keyword evidence="7" id="KW-1185">Reference proteome</keyword>
<keyword evidence="2" id="KW-0677">Repeat</keyword>
<evidence type="ECO:0000313" key="7">
    <source>
        <dbReference type="Proteomes" id="UP001627154"/>
    </source>
</evidence>
<proteinExistence type="predicted"/>
<dbReference type="InterPro" id="IPR002049">
    <property type="entry name" value="LE_dom"/>
</dbReference>
<accession>A0ABD2W9A4</accession>
<feature type="domain" description="Laminin IV type A" evidence="5">
    <location>
        <begin position="1"/>
        <end position="179"/>
    </location>
</feature>
<dbReference type="Proteomes" id="UP001627154">
    <property type="component" value="Unassembled WGS sequence"/>
</dbReference>
<evidence type="ECO:0000256" key="4">
    <source>
        <dbReference type="ARBA" id="ARBA00023180"/>
    </source>
</evidence>
<name>A0ABD2W9A4_9HYME</name>
<evidence type="ECO:0000256" key="3">
    <source>
        <dbReference type="ARBA" id="ARBA00023157"/>
    </source>
</evidence>
<dbReference type="GO" id="GO:0048513">
    <property type="term" value="P:animal organ development"/>
    <property type="evidence" value="ECO:0007669"/>
    <property type="project" value="UniProtKB-ARBA"/>
</dbReference>
<reference evidence="6 7" key="1">
    <citation type="journal article" date="2024" name="bioRxiv">
        <title>A reference genome for Trichogramma kaykai: A tiny desert-dwelling parasitoid wasp with competing sex-ratio distorters.</title>
        <authorList>
            <person name="Culotta J."/>
            <person name="Lindsey A.R."/>
        </authorList>
    </citation>
    <scope>NUCLEOTIDE SEQUENCE [LARGE SCALE GENOMIC DNA]</scope>
    <source>
        <strain evidence="6 7">KSX58</strain>
    </source>
</reference>
<dbReference type="PROSITE" id="PS51115">
    <property type="entry name" value="LAMININ_IVA"/>
    <property type="match status" value="1"/>
</dbReference>
<dbReference type="Pfam" id="PF00052">
    <property type="entry name" value="Laminin_B"/>
    <property type="match status" value="1"/>
</dbReference>
<dbReference type="PROSITE" id="PS01248">
    <property type="entry name" value="EGF_LAM_1"/>
    <property type="match status" value="1"/>
</dbReference>
<sequence>MRDAKLLIESVIESSSYSIKLPEKYPKATGNLKLHTSSQKRSFWILPEEFRGNMLSSYGGDLGITQIIKVDSTSACYRDQDIVINGNGISLFWINPINYTYGIPMTYEVPLTESHWRSVSLNGFPSITRFDFMTVLANVESILVRATYCNDAKSSTLLNLTIEVSTNVISNKKSKKIEICKCPLGYSGMSCEHCEVGYYRNIYDNSKNALGTCIKCPCLGYRNGCYINTFGIVTCNCLQNFSGLYCQLLVKSTQVSSRINSDRSYFPTIVESTMVL</sequence>
<keyword evidence="4" id="KW-0325">Glycoprotein</keyword>
<keyword evidence="1" id="KW-0732">Signal</keyword>
<organism evidence="6 7">
    <name type="scientific">Trichogramma kaykai</name>
    <dbReference type="NCBI Taxonomy" id="54128"/>
    <lineage>
        <taxon>Eukaryota</taxon>
        <taxon>Metazoa</taxon>
        <taxon>Ecdysozoa</taxon>
        <taxon>Arthropoda</taxon>
        <taxon>Hexapoda</taxon>
        <taxon>Insecta</taxon>
        <taxon>Pterygota</taxon>
        <taxon>Neoptera</taxon>
        <taxon>Endopterygota</taxon>
        <taxon>Hymenoptera</taxon>
        <taxon>Apocrita</taxon>
        <taxon>Proctotrupomorpha</taxon>
        <taxon>Chalcidoidea</taxon>
        <taxon>Trichogrammatidae</taxon>
        <taxon>Trichogramma</taxon>
    </lineage>
</organism>
<dbReference type="SMART" id="SM00281">
    <property type="entry name" value="LamB"/>
    <property type="match status" value="1"/>
</dbReference>
<gene>
    <name evidence="6" type="ORF">TKK_015848</name>
</gene>
<dbReference type="EMBL" id="JBJJXI010000123">
    <property type="protein sequence ID" value="KAL3389660.1"/>
    <property type="molecule type" value="Genomic_DNA"/>
</dbReference>
<evidence type="ECO:0000313" key="6">
    <source>
        <dbReference type="EMBL" id="KAL3389660.1"/>
    </source>
</evidence>
<dbReference type="GO" id="GO:0048731">
    <property type="term" value="P:system development"/>
    <property type="evidence" value="ECO:0007669"/>
    <property type="project" value="UniProtKB-ARBA"/>
</dbReference>
<dbReference type="CDD" id="cd00055">
    <property type="entry name" value="EGF_Lam"/>
    <property type="match status" value="1"/>
</dbReference>